<dbReference type="Pfam" id="PF01504">
    <property type="entry name" value="PIP5K"/>
    <property type="match status" value="1"/>
</dbReference>
<reference evidence="5" key="1">
    <citation type="submission" date="2022-10" db="EMBL/GenBank/DDBJ databases">
        <authorList>
            <person name="Chen Y."/>
            <person name="Dougan E. K."/>
            <person name="Chan C."/>
            <person name="Rhodes N."/>
            <person name="Thang M."/>
        </authorList>
    </citation>
    <scope>NUCLEOTIDE SEQUENCE</scope>
</reference>
<evidence type="ECO:0000313" key="7">
    <source>
        <dbReference type="Proteomes" id="UP001152797"/>
    </source>
</evidence>
<evidence type="ECO:0000256" key="2">
    <source>
        <dbReference type="SAM" id="Phobius"/>
    </source>
</evidence>
<sequence>MSGPSSMLASRCLVFFLARIAAIRNDDDEVGQLLPQDAWWQHAFHSVSALEARGNGTGKPLCGHATNMGLEGHLLHCDAQLSKIREAFGVPDPEEILKSSNIDLSHAEESAGKSGAKMIFSDDKKYIIKTMSSRDLNALKGVIDAYTYHIVGHATNSEMMRLYAIVEDPEHGMWLIGNNWLPMRFPITWDLKGSMVGRQSGTEKRAQKDKDWLAQGKVLAVPPGQRNALLQALESDSSMLARSNLIDYSLIVGVLVYELEPCDGQNQPACISPICHPQGGCGEAGYNLGDYFTEIKDFYCAENSLKHRELGHTCVGGFTQGLKVYFQCFGIIDLLKPYDMKSKLEYGAKAGFARQVSAQPADSYAKRFFQFMHEKVFSKELSDSTAPLIFTPKTCGSFGSRQHSSKGSEKTVIIVVAVGVALIIGLALTWYFLRKPKAATEVGGDALQAYEPEVSHSYHQESYQGYQGYQGYPGETQGYQGEAYQSYPAYPEGYQAGWADQQAQAPQMAPAAAAPAWPSAG</sequence>
<dbReference type="InterPro" id="IPR027484">
    <property type="entry name" value="PInositol-4-P-5-kinase_N"/>
</dbReference>
<dbReference type="PROSITE" id="PS51455">
    <property type="entry name" value="PIPK"/>
    <property type="match status" value="1"/>
</dbReference>
<keyword evidence="1" id="KW-0808">Transferase</keyword>
<keyword evidence="2" id="KW-0472">Membrane</keyword>
<keyword evidence="2" id="KW-0812">Transmembrane</keyword>
<dbReference type="OrthoDB" id="20783at2759"/>
<keyword evidence="1" id="KW-0547">Nucleotide-binding</keyword>
<accession>A0A9P1GJS1</accession>
<dbReference type="AlphaFoldDB" id="A0A9P1GJS1"/>
<proteinExistence type="predicted"/>
<keyword evidence="2" id="KW-1133">Transmembrane helix</keyword>
<dbReference type="GO" id="GO:0005886">
    <property type="term" value="C:plasma membrane"/>
    <property type="evidence" value="ECO:0007669"/>
    <property type="project" value="TreeGrafter"/>
</dbReference>
<dbReference type="EMBL" id="CAMXCT010006590">
    <property type="protein sequence ID" value="CAI4016555.1"/>
    <property type="molecule type" value="Genomic_DNA"/>
</dbReference>
<feature type="domain" description="PIPK" evidence="4">
    <location>
        <begin position="9"/>
        <end position="376"/>
    </location>
</feature>
<name>A0A9P1GJS1_9DINO</name>
<evidence type="ECO:0000256" key="1">
    <source>
        <dbReference type="PROSITE-ProRule" id="PRU00781"/>
    </source>
</evidence>
<dbReference type="CDD" id="cd00139">
    <property type="entry name" value="PIPKc"/>
    <property type="match status" value="1"/>
</dbReference>
<evidence type="ECO:0000313" key="5">
    <source>
        <dbReference type="EMBL" id="CAI4016555.1"/>
    </source>
</evidence>
<dbReference type="Proteomes" id="UP001152797">
    <property type="component" value="Unassembled WGS sequence"/>
</dbReference>
<feature type="signal peptide" evidence="3">
    <location>
        <begin position="1"/>
        <end position="22"/>
    </location>
</feature>
<dbReference type="EMBL" id="CAMXCT020006590">
    <property type="protein sequence ID" value="CAL1169930.1"/>
    <property type="molecule type" value="Genomic_DNA"/>
</dbReference>
<protein>
    <submittedName>
        <fullName evidence="6">PIPK domain-containing protein</fullName>
    </submittedName>
</protein>
<evidence type="ECO:0000259" key="4">
    <source>
        <dbReference type="PROSITE" id="PS51455"/>
    </source>
</evidence>
<dbReference type="GO" id="GO:0005524">
    <property type="term" value="F:ATP binding"/>
    <property type="evidence" value="ECO:0007669"/>
    <property type="project" value="UniProtKB-UniRule"/>
</dbReference>
<dbReference type="SUPFAM" id="SSF56104">
    <property type="entry name" value="SAICAR synthase-like"/>
    <property type="match status" value="1"/>
</dbReference>
<dbReference type="EMBL" id="CAMXCT030006590">
    <property type="protein sequence ID" value="CAL4803867.1"/>
    <property type="molecule type" value="Genomic_DNA"/>
</dbReference>
<dbReference type="PANTHER" id="PTHR23086:SF8">
    <property type="entry name" value="PHOSPHATIDYLINOSITOL 5-PHOSPHATE 4-KINASE, ISOFORM A"/>
    <property type="match status" value="1"/>
</dbReference>
<feature type="transmembrane region" description="Helical" evidence="2">
    <location>
        <begin position="412"/>
        <end position="433"/>
    </location>
</feature>
<organism evidence="5">
    <name type="scientific">Cladocopium goreaui</name>
    <dbReference type="NCBI Taxonomy" id="2562237"/>
    <lineage>
        <taxon>Eukaryota</taxon>
        <taxon>Sar</taxon>
        <taxon>Alveolata</taxon>
        <taxon>Dinophyceae</taxon>
        <taxon>Suessiales</taxon>
        <taxon>Symbiodiniaceae</taxon>
        <taxon>Cladocopium</taxon>
    </lineage>
</organism>
<gene>
    <name evidence="5" type="ORF">C1SCF055_LOCUS41284</name>
</gene>
<dbReference type="GO" id="GO:0016308">
    <property type="term" value="F:1-phosphatidylinositol-4-phosphate 5-kinase activity"/>
    <property type="evidence" value="ECO:0007669"/>
    <property type="project" value="TreeGrafter"/>
</dbReference>
<evidence type="ECO:0000313" key="6">
    <source>
        <dbReference type="EMBL" id="CAL4803867.1"/>
    </source>
</evidence>
<dbReference type="SMART" id="SM00330">
    <property type="entry name" value="PIPKc"/>
    <property type="match status" value="1"/>
</dbReference>
<dbReference type="InterPro" id="IPR023610">
    <property type="entry name" value="PInositol-4/5-P-5/4-kinase"/>
</dbReference>
<keyword evidence="3" id="KW-0732">Signal</keyword>
<keyword evidence="7" id="KW-1185">Reference proteome</keyword>
<comment type="caution">
    <text evidence="5">The sequence shown here is derived from an EMBL/GenBank/DDBJ whole genome shotgun (WGS) entry which is preliminary data.</text>
</comment>
<dbReference type="InterPro" id="IPR002498">
    <property type="entry name" value="PInositol-4-P-4/5-kinase_core"/>
</dbReference>
<feature type="chain" id="PRO_5043272858" evidence="3">
    <location>
        <begin position="23"/>
        <end position="521"/>
    </location>
</feature>
<dbReference type="GO" id="GO:0046854">
    <property type="term" value="P:phosphatidylinositol phosphate biosynthetic process"/>
    <property type="evidence" value="ECO:0007669"/>
    <property type="project" value="TreeGrafter"/>
</dbReference>
<dbReference type="Gene3D" id="3.30.800.10">
    <property type="entry name" value="Phosphatidylinositol Phosphate Kinase II Beta"/>
    <property type="match status" value="1"/>
</dbReference>
<dbReference type="PANTHER" id="PTHR23086">
    <property type="entry name" value="PHOSPHATIDYLINOSITOL-4-PHOSPHATE 5-KINASE"/>
    <property type="match status" value="1"/>
</dbReference>
<keyword evidence="1" id="KW-0418">Kinase</keyword>
<dbReference type="Gene3D" id="3.30.810.10">
    <property type="entry name" value="2-Layer Sandwich"/>
    <property type="match status" value="1"/>
</dbReference>
<keyword evidence="1" id="KW-0067">ATP-binding</keyword>
<evidence type="ECO:0000256" key="3">
    <source>
        <dbReference type="SAM" id="SignalP"/>
    </source>
</evidence>
<reference evidence="6 7" key="2">
    <citation type="submission" date="2024-05" db="EMBL/GenBank/DDBJ databases">
        <authorList>
            <person name="Chen Y."/>
            <person name="Shah S."/>
            <person name="Dougan E. K."/>
            <person name="Thang M."/>
            <person name="Chan C."/>
        </authorList>
    </citation>
    <scope>NUCLEOTIDE SEQUENCE [LARGE SCALE GENOMIC DNA]</scope>
</reference>
<dbReference type="InterPro" id="IPR027483">
    <property type="entry name" value="PInositol-4-P-4/5-kinase_C_sf"/>
</dbReference>